<evidence type="ECO:0000256" key="5">
    <source>
        <dbReference type="SAM" id="SignalP"/>
    </source>
</evidence>
<dbReference type="EMBL" id="CP138335">
    <property type="protein sequence ID" value="XBW08206.1"/>
    <property type="molecule type" value="Genomic_DNA"/>
</dbReference>
<dbReference type="GO" id="GO:1904680">
    <property type="term" value="F:peptide transmembrane transporter activity"/>
    <property type="evidence" value="ECO:0007669"/>
    <property type="project" value="TreeGrafter"/>
</dbReference>
<proteinExistence type="inferred from homology"/>
<evidence type="ECO:0000256" key="1">
    <source>
        <dbReference type="ARBA" id="ARBA00005695"/>
    </source>
</evidence>
<dbReference type="PANTHER" id="PTHR30290:SF9">
    <property type="entry name" value="OLIGOPEPTIDE-BINDING PROTEIN APPA"/>
    <property type="match status" value="1"/>
</dbReference>
<feature type="chain" id="PRO_5043885243" evidence="5">
    <location>
        <begin position="27"/>
        <end position="526"/>
    </location>
</feature>
<keyword evidence="3 5" id="KW-0732">Signal</keyword>
<feature type="signal peptide" evidence="5">
    <location>
        <begin position="1"/>
        <end position="26"/>
    </location>
</feature>
<dbReference type="Pfam" id="PF00496">
    <property type="entry name" value="SBP_bac_5"/>
    <property type="match status" value="1"/>
</dbReference>
<dbReference type="InterPro" id="IPR030678">
    <property type="entry name" value="Peptide/Ni-bd"/>
</dbReference>
<evidence type="ECO:0000256" key="3">
    <source>
        <dbReference type="ARBA" id="ARBA00022729"/>
    </source>
</evidence>
<evidence type="ECO:0000259" key="6">
    <source>
        <dbReference type="Pfam" id="PF00496"/>
    </source>
</evidence>
<dbReference type="InterPro" id="IPR000914">
    <property type="entry name" value="SBP_5_dom"/>
</dbReference>
<evidence type="ECO:0000256" key="4">
    <source>
        <dbReference type="SAM" id="MobiDB-lite"/>
    </source>
</evidence>
<gene>
    <name evidence="7" type="ORF">SAC06_01210</name>
</gene>
<evidence type="ECO:0000313" key="7">
    <source>
        <dbReference type="EMBL" id="XBW08206.1"/>
    </source>
</evidence>
<dbReference type="Gene3D" id="3.40.190.10">
    <property type="entry name" value="Periplasmic binding protein-like II"/>
    <property type="match status" value="1"/>
</dbReference>
<dbReference type="PIRSF" id="PIRSF002741">
    <property type="entry name" value="MppA"/>
    <property type="match status" value="1"/>
</dbReference>
<dbReference type="PANTHER" id="PTHR30290">
    <property type="entry name" value="PERIPLASMIC BINDING COMPONENT OF ABC TRANSPORTER"/>
    <property type="match status" value="1"/>
</dbReference>
<feature type="domain" description="Solute-binding protein family 5" evidence="6">
    <location>
        <begin position="94"/>
        <end position="442"/>
    </location>
</feature>
<dbReference type="AlphaFoldDB" id="A0AAU7V970"/>
<keyword evidence="2" id="KW-0813">Transport</keyword>
<feature type="region of interest" description="Disordered" evidence="4">
    <location>
        <begin position="28"/>
        <end position="47"/>
    </location>
</feature>
<evidence type="ECO:0000256" key="2">
    <source>
        <dbReference type="ARBA" id="ARBA00022448"/>
    </source>
</evidence>
<dbReference type="GO" id="GO:0015833">
    <property type="term" value="P:peptide transport"/>
    <property type="evidence" value="ECO:0007669"/>
    <property type="project" value="TreeGrafter"/>
</dbReference>
<dbReference type="RefSeq" id="WP_350258406.1">
    <property type="nucleotide sequence ID" value="NZ_CP138335.1"/>
</dbReference>
<dbReference type="InterPro" id="IPR039424">
    <property type="entry name" value="SBP_5"/>
</dbReference>
<sequence length="526" mass="57062">MSFLRRKGGAAAAVAVVAALALSACGSGGSKDQSSADQSGSAEGGSAGTTITAAAAYETTNYDPSSTSSALAMGTNWHVMEGLYELDMHTFEPYTALAAEDEPTKISDTEYEVSLRDGAKFSDGTDVTAADVVESYKRATAEGNLYGSMLDFIDDVVAKDDTTVTIKLSHPFSLVKERLSLIKVIPASSTQEDMTAMPVGTGPWKYDSIDEQKVVFSPNEYYNGQFPAQADSMVFDIIKDDTARTTALQEGTVMVMEAVPADVRDQLEGAGLTVESIQGFNLPFLMFNTKKAPFDDARVRQAFFYAIDTEKLISNAMDGEAQAATSFLPETHPNYNKAKNVFTHDPEKAKSLLAEAGVTSLDMTLLTTDHPWITALAPQIQNDLAAVGINATIQSEASASLYANNTDVEDPQFDVALAPGDPSVFGNDPDLLMNWWYGDNPWTNQRTQWKDSEGYTKLHELLNEAVGQEGDAQQQLWNQAYDLLSEEVPLYPLFHRNMITGYSQDMLQDYQPISTTGLNFIGAGVK</sequence>
<dbReference type="GO" id="GO:0043190">
    <property type="term" value="C:ATP-binding cassette (ABC) transporter complex"/>
    <property type="evidence" value="ECO:0007669"/>
    <property type="project" value="InterPro"/>
</dbReference>
<dbReference type="CDD" id="cd00995">
    <property type="entry name" value="PBP2_NikA_DppA_OppA_like"/>
    <property type="match status" value="1"/>
</dbReference>
<name>A0AAU7V970_9ACTO</name>
<dbReference type="Gene3D" id="3.10.105.10">
    <property type="entry name" value="Dipeptide-binding Protein, Domain 3"/>
    <property type="match status" value="1"/>
</dbReference>
<reference evidence="7" key="1">
    <citation type="submission" date="2023-11" db="EMBL/GenBank/DDBJ databases">
        <title>Scrofimicrobium hongkongense sp. nov., isolated from a patient with peritonitis.</title>
        <authorList>
            <person name="Lao H.Y."/>
            <person name="Wong A.Y.P."/>
            <person name="Ng T.L."/>
            <person name="Wong R.Y.L."/>
            <person name="Yau M.C.Y."/>
            <person name="Lam J.Y.W."/>
            <person name="Siu G.K.H."/>
        </authorList>
    </citation>
    <scope>NUCLEOTIDE SEQUENCE</scope>
    <source>
        <strain evidence="7">R131</strain>
    </source>
</reference>
<feature type="compositionally biased region" description="Low complexity" evidence="4">
    <location>
        <begin position="28"/>
        <end position="41"/>
    </location>
</feature>
<dbReference type="KEGG" id="sapp:SAC06_01210"/>
<accession>A0AAU7V970</accession>
<dbReference type="GO" id="GO:0042597">
    <property type="term" value="C:periplasmic space"/>
    <property type="evidence" value="ECO:0007669"/>
    <property type="project" value="UniProtKB-ARBA"/>
</dbReference>
<comment type="similarity">
    <text evidence="1">Belongs to the bacterial solute-binding protein 5 family.</text>
</comment>
<dbReference type="PROSITE" id="PS51257">
    <property type="entry name" value="PROKAR_LIPOPROTEIN"/>
    <property type="match status" value="1"/>
</dbReference>
<dbReference type="SUPFAM" id="SSF53850">
    <property type="entry name" value="Periplasmic binding protein-like II"/>
    <property type="match status" value="1"/>
</dbReference>
<protein>
    <submittedName>
        <fullName evidence="7">ABC transporter substrate-binding protein</fullName>
    </submittedName>
</protein>
<organism evidence="7">
    <name type="scientific">Scrofimicrobium appendicitidis</name>
    <dbReference type="NCBI Taxonomy" id="3079930"/>
    <lineage>
        <taxon>Bacteria</taxon>
        <taxon>Bacillati</taxon>
        <taxon>Actinomycetota</taxon>
        <taxon>Actinomycetes</taxon>
        <taxon>Actinomycetales</taxon>
        <taxon>Actinomycetaceae</taxon>
        <taxon>Scrofimicrobium</taxon>
    </lineage>
</organism>